<evidence type="ECO:0000256" key="9">
    <source>
        <dbReference type="SAM" id="Phobius"/>
    </source>
</evidence>
<dbReference type="Gene3D" id="1.10.287.950">
    <property type="entry name" value="Methyl-accepting chemotaxis protein"/>
    <property type="match status" value="1"/>
</dbReference>
<dbReference type="AlphaFoldDB" id="A0A401UGA6"/>
<organism evidence="11 12">
    <name type="scientific">Clostridium tagluense</name>
    <dbReference type="NCBI Taxonomy" id="360422"/>
    <lineage>
        <taxon>Bacteria</taxon>
        <taxon>Bacillati</taxon>
        <taxon>Bacillota</taxon>
        <taxon>Clostridia</taxon>
        <taxon>Eubacteriales</taxon>
        <taxon>Clostridiaceae</taxon>
        <taxon>Clostridium</taxon>
    </lineage>
</organism>
<feature type="transmembrane region" description="Helical" evidence="9">
    <location>
        <begin position="57"/>
        <end position="80"/>
    </location>
</feature>
<dbReference type="GO" id="GO:0006935">
    <property type="term" value="P:chemotaxis"/>
    <property type="evidence" value="ECO:0007669"/>
    <property type="project" value="UniProtKB-KW"/>
</dbReference>
<reference evidence="11 12" key="1">
    <citation type="submission" date="2018-11" db="EMBL/GenBank/DDBJ databases">
        <title>Genome sequencing and assembly of Clostridium tagluense strain A121.</title>
        <authorList>
            <person name="Murakami T."/>
            <person name="Segawa T."/>
            <person name="Shcherbakova V.A."/>
            <person name="Mori H."/>
            <person name="Yoshimura Y."/>
        </authorList>
    </citation>
    <scope>NUCLEOTIDE SEQUENCE [LARGE SCALE GENOMIC DNA]</scope>
    <source>
        <strain evidence="11 12">A121</strain>
    </source>
</reference>
<proteinExistence type="predicted"/>
<keyword evidence="7 8" id="KW-0807">Transducer</keyword>
<dbReference type="PROSITE" id="PS50111">
    <property type="entry name" value="CHEMOTAXIS_TRANSDUC_2"/>
    <property type="match status" value="1"/>
</dbReference>
<dbReference type="PANTHER" id="PTHR32089:SF112">
    <property type="entry name" value="LYSOZYME-LIKE PROTEIN-RELATED"/>
    <property type="match status" value="1"/>
</dbReference>
<dbReference type="EMBL" id="BHYK01000001">
    <property type="protein sequence ID" value="GCD08575.1"/>
    <property type="molecule type" value="Genomic_DNA"/>
</dbReference>
<evidence type="ECO:0000256" key="5">
    <source>
        <dbReference type="ARBA" id="ARBA00022989"/>
    </source>
</evidence>
<dbReference type="InterPro" id="IPR004089">
    <property type="entry name" value="MCPsignal_dom"/>
</dbReference>
<evidence type="ECO:0000313" key="12">
    <source>
        <dbReference type="Proteomes" id="UP000287872"/>
    </source>
</evidence>
<dbReference type="SUPFAM" id="SSF103190">
    <property type="entry name" value="Sensory domain-like"/>
    <property type="match status" value="1"/>
</dbReference>
<evidence type="ECO:0000313" key="11">
    <source>
        <dbReference type="EMBL" id="GCD08575.1"/>
    </source>
</evidence>
<dbReference type="GO" id="GO:0007165">
    <property type="term" value="P:signal transduction"/>
    <property type="evidence" value="ECO:0007669"/>
    <property type="project" value="UniProtKB-KW"/>
</dbReference>
<evidence type="ECO:0000256" key="1">
    <source>
        <dbReference type="ARBA" id="ARBA00004651"/>
    </source>
</evidence>
<sequence>MKRKTAGFSLLFFLLSATVFNMLFLNLASKSFKAVLSQGNIPTKELEIVSLGINSIYVKYNIGLSLIFSIVLFCIILILIKNMNHSMKTIDNQTKKIAEGQFTVRVKADGVGEVIATNINEIVRNIKKVLCEVMQVSQMNRDLADTLQSSAEQTETTANEISTAILEVAVGATTQAEASISTKENTQQMWKNADKIARFAENAKNIAKNMIQAIQINTEMFAKFTDKMEDTALSNSKLAHTIQTLQDEIHKINTIIQVVTDISERTNLLALNAAIEAARAGEQGKGFAVVADEVRKLAEQSSSSVGDIGKITTNIIEKISIISIEAKEEVKKIEENVEFVEQAKESFGKVIDSTKLTYDAVDEISILAVETANEAEYVNELMDKVSSITQQSLAITEEVSAAAQEQTTTMHNMSVIVGKMNKTADEIDGQLKNFTNNITLGEKENNIIKEGLEILKSIAIELSSKGYSIEHTSELLKHRKNSYMQFEYIGVIDSEGNVKFATENIIKGSNNYSFRPYFRASVAGKEFRSEPYISNVSYNYCIAISVPFKDSNGEINGVVMADICIVN</sequence>
<keyword evidence="12" id="KW-1185">Reference proteome</keyword>
<dbReference type="Pfam" id="PF02743">
    <property type="entry name" value="dCache_1"/>
    <property type="match status" value="1"/>
</dbReference>
<evidence type="ECO:0000256" key="4">
    <source>
        <dbReference type="ARBA" id="ARBA00022692"/>
    </source>
</evidence>
<dbReference type="InterPro" id="IPR033479">
    <property type="entry name" value="dCache_1"/>
</dbReference>
<keyword evidence="3" id="KW-0145">Chemotaxis</keyword>
<evidence type="ECO:0000256" key="7">
    <source>
        <dbReference type="ARBA" id="ARBA00023224"/>
    </source>
</evidence>
<dbReference type="GO" id="GO:0005886">
    <property type="term" value="C:plasma membrane"/>
    <property type="evidence" value="ECO:0007669"/>
    <property type="project" value="UniProtKB-SubCell"/>
</dbReference>
<dbReference type="Gene3D" id="3.30.450.20">
    <property type="entry name" value="PAS domain"/>
    <property type="match status" value="1"/>
</dbReference>
<dbReference type="SMART" id="SM00283">
    <property type="entry name" value="MA"/>
    <property type="match status" value="1"/>
</dbReference>
<keyword evidence="4 9" id="KW-0812">Transmembrane</keyword>
<keyword evidence="6 9" id="KW-0472">Membrane</keyword>
<dbReference type="InterPro" id="IPR029151">
    <property type="entry name" value="Sensor-like_sf"/>
</dbReference>
<dbReference type="Pfam" id="PF00015">
    <property type="entry name" value="MCPsignal"/>
    <property type="match status" value="1"/>
</dbReference>
<accession>A0A401UGA6</accession>
<feature type="domain" description="Methyl-accepting transducer" evidence="10">
    <location>
        <begin position="150"/>
        <end position="407"/>
    </location>
</feature>
<dbReference type="Proteomes" id="UP000287872">
    <property type="component" value="Unassembled WGS sequence"/>
</dbReference>
<evidence type="ECO:0000256" key="8">
    <source>
        <dbReference type="PROSITE-ProRule" id="PRU00284"/>
    </source>
</evidence>
<evidence type="ECO:0000256" key="6">
    <source>
        <dbReference type="ARBA" id="ARBA00023136"/>
    </source>
</evidence>
<name>A0A401UGA6_9CLOT</name>
<protein>
    <submittedName>
        <fullName evidence="11">Methyl-accepting chemotaxis protein</fullName>
    </submittedName>
</protein>
<evidence type="ECO:0000256" key="3">
    <source>
        <dbReference type="ARBA" id="ARBA00022500"/>
    </source>
</evidence>
<evidence type="ECO:0000256" key="2">
    <source>
        <dbReference type="ARBA" id="ARBA00022475"/>
    </source>
</evidence>
<keyword evidence="2" id="KW-1003">Cell membrane</keyword>
<dbReference type="SUPFAM" id="SSF58104">
    <property type="entry name" value="Methyl-accepting chemotaxis protein (MCP) signaling domain"/>
    <property type="match status" value="1"/>
</dbReference>
<dbReference type="RefSeq" id="WP_124997161.1">
    <property type="nucleotide sequence ID" value="NZ_BHYK01000001.1"/>
</dbReference>
<comment type="subcellular location">
    <subcellularLocation>
        <location evidence="1">Cell membrane</location>
        <topology evidence="1">Multi-pass membrane protein</topology>
    </subcellularLocation>
</comment>
<dbReference type="PANTHER" id="PTHR32089">
    <property type="entry name" value="METHYL-ACCEPTING CHEMOTAXIS PROTEIN MCPB"/>
    <property type="match status" value="1"/>
</dbReference>
<comment type="caution">
    <text evidence="11">The sequence shown here is derived from an EMBL/GenBank/DDBJ whole genome shotgun (WGS) entry which is preliminary data.</text>
</comment>
<gene>
    <name evidence="11" type="ORF">Ctaglu_01980</name>
</gene>
<dbReference type="OrthoDB" id="9816519at2"/>
<dbReference type="CDD" id="cd12914">
    <property type="entry name" value="PDC1_DGC_like"/>
    <property type="match status" value="1"/>
</dbReference>
<evidence type="ECO:0000259" key="10">
    <source>
        <dbReference type="PROSITE" id="PS50111"/>
    </source>
</evidence>
<keyword evidence="5 9" id="KW-1133">Transmembrane helix</keyword>